<evidence type="ECO:0000313" key="2">
    <source>
        <dbReference type="Proteomes" id="UP001595789"/>
    </source>
</evidence>
<proteinExistence type="predicted"/>
<dbReference type="Proteomes" id="UP001595789">
    <property type="component" value="Unassembled WGS sequence"/>
</dbReference>
<dbReference type="Gene3D" id="3.40.50.150">
    <property type="entry name" value="Vaccinia Virus protein VP39"/>
    <property type="match status" value="2"/>
</dbReference>
<dbReference type="EMBL" id="JBHSBW010000013">
    <property type="protein sequence ID" value="MFC4212436.1"/>
    <property type="molecule type" value="Genomic_DNA"/>
</dbReference>
<reference evidence="2" key="1">
    <citation type="journal article" date="2019" name="Int. J. Syst. Evol. Microbiol.">
        <title>The Global Catalogue of Microorganisms (GCM) 10K type strain sequencing project: providing services to taxonomists for standard genome sequencing and annotation.</title>
        <authorList>
            <consortium name="The Broad Institute Genomics Platform"/>
            <consortium name="The Broad Institute Genome Sequencing Center for Infectious Disease"/>
            <person name="Wu L."/>
            <person name="Ma J."/>
        </authorList>
    </citation>
    <scope>NUCLEOTIDE SEQUENCE [LARGE SCALE GENOMIC DNA]</scope>
    <source>
        <strain evidence="2">CCM 8691</strain>
    </source>
</reference>
<gene>
    <name evidence="1" type="ORF">ACFOWA_14650</name>
</gene>
<accession>A0ABV8PDP7</accession>
<name>A0ABV8PDP7_9SPHI</name>
<keyword evidence="2" id="KW-1185">Reference proteome</keyword>
<dbReference type="InterPro" id="IPR029063">
    <property type="entry name" value="SAM-dependent_MTases_sf"/>
</dbReference>
<protein>
    <recommendedName>
        <fullName evidence="3">Site-specific DNA-methyltransferase (cytosine-N(4)-specific)</fullName>
    </recommendedName>
</protein>
<organism evidence="1 2">
    <name type="scientific">Pedobacter lithocola</name>
    <dbReference type="NCBI Taxonomy" id="1908239"/>
    <lineage>
        <taxon>Bacteria</taxon>
        <taxon>Pseudomonadati</taxon>
        <taxon>Bacteroidota</taxon>
        <taxon>Sphingobacteriia</taxon>
        <taxon>Sphingobacteriales</taxon>
        <taxon>Sphingobacteriaceae</taxon>
        <taxon>Pedobacter</taxon>
    </lineage>
</organism>
<evidence type="ECO:0000313" key="1">
    <source>
        <dbReference type="EMBL" id="MFC4212436.1"/>
    </source>
</evidence>
<evidence type="ECO:0008006" key="3">
    <source>
        <dbReference type="Google" id="ProtNLM"/>
    </source>
</evidence>
<sequence length="440" mass="50252">MIKTDKSILQSLDSISSGVLNGENYSREDFARSILNYPAMMVPSVQEPIIQSLSKTIKGEIALLDPFMGASNTLVTGMKYGLSVYGQDINPLSLLLSKVKTSHFLFEELDEANKRILDLIRADNSSKVEVNFANIDKWFKKDVQIEISKIYRAILTESSLKIRRFFWVTLAEVIRMNSNDRTSTFKLHMRPIDEINNRNTSVVKNFESTSKRSIKSITDFSSVLNDSGFIKDGKYSKNVDVVWANTKKEIKTNRLFNLLVTSPPYGDNQTTVTYGQFSYLLLQWIPLEDIDKNIGFDYLRSTQAIDTESLGGNKNIEDTQTDDVLFGKSETLKKFVTQFDGSQRKNAGKVTKFINDLDLSIDNMLVKLQKDSYMVWTIGNRNVNKKVVKNDTILNELMQSKGVNLFTDLERDILSKRMPGRNNFSDTMSKERILIFKKPY</sequence>
<dbReference type="SUPFAM" id="SSF53335">
    <property type="entry name" value="S-adenosyl-L-methionine-dependent methyltransferases"/>
    <property type="match status" value="1"/>
</dbReference>
<comment type="caution">
    <text evidence="1">The sequence shown here is derived from an EMBL/GenBank/DDBJ whole genome shotgun (WGS) entry which is preliminary data.</text>
</comment>
<dbReference type="RefSeq" id="WP_378986407.1">
    <property type="nucleotide sequence ID" value="NZ_JBHSBW010000013.1"/>
</dbReference>